<feature type="transmembrane region" description="Helical" evidence="9">
    <location>
        <begin position="321"/>
        <end position="345"/>
    </location>
</feature>
<evidence type="ECO:0000256" key="9">
    <source>
        <dbReference type="SAM" id="Phobius"/>
    </source>
</evidence>
<feature type="transmembrane region" description="Helical" evidence="9">
    <location>
        <begin position="366"/>
        <end position="383"/>
    </location>
</feature>
<dbReference type="eggNOG" id="ENOG502Z9GU">
    <property type="taxonomic scope" value="Bacteria"/>
</dbReference>
<protein>
    <recommendedName>
        <fullName evidence="8">Alpha-(1-&gt;6)-mannopyranosyltransferase A</fullName>
    </recommendedName>
</protein>
<name>Q8FNS5_COREF</name>
<feature type="transmembrane region" description="Helical" evidence="9">
    <location>
        <begin position="458"/>
        <end position="477"/>
    </location>
</feature>
<dbReference type="Pfam" id="PF26314">
    <property type="entry name" value="MptA_B_family"/>
    <property type="match status" value="1"/>
</dbReference>
<organism evidence="10 11">
    <name type="scientific">Corynebacterium efficiens (strain DSM 44549 / YS-314 / AJ 12310 / JCM 11189 / NBRC 100395)</name>
    <dbReference type="NCBI Taxonomy" id="196164"/>
    <lineage>
        <taxon>Bacteria</taxon>
        <taxon>Bacillati</taxon>
        <taxon>Actinomycetota</taxon>
        <taxon>Actinomycetes</taxon>
        <taxon>Mycobacteriales</taxon>
        <taxon>Corynebacteriaceae</taxon>
        <taxon>Corynebacterium</taxon>
    </lineage>
</organism>
<comment type="subcellular location">
    <subcellularLocation>
        <location evidence="1">Membrane</location>
        <topology evidence="1">Multi-pass membrane protein</topology>
    </subcellularLocation>
</comment>
<proteinExistence type="inferred from homology"/>
<feature type="transmembrane region" description="Helical" evidence="9">
    <location>
        <begin position="395"/>
        <end position="415"/>
    </location>
</feature>
<reference evidence="10 11" key="1">
    <citation type="journal article" date="2003" name="Genome Res.">
        <title>Comparative complete genome sequence analysis of the amino acid replacements responsible for the thermostability of Corynebacterium efficiens.</title>
        <authorList>
            <person name="Nishio Y."/>
            <person name="Nakamura Y."/>
            <person name="Kawarabayasi Y."/>
            <person name="Usuda Y."/>
            <person name="Kimura E."/>
            <person name="Sugimoto S."/>
            <person name="Matsui K."/>
            <person name="Yamagishi A."/>
            <person name="Kikuchi H."/>
            <person name="Ikeo K."/>
            <person name="Gojobori T."/>
        </authorList>
    </citation>
    <scope>NUCLEOTIDE SEQUENCE [LARGE SCALE GENOMIC DNA]</scope>
    <source>
        <strain evidence="11">DSM 44549 / YS-314 / AJ 12310 / JCM 11189 / NBRC 100395</strain>
    </source>
</reference>
<evidence type="ECO:0000256" key="8">
    <source>
        <dbReference type="NCBIfam" id="TIGR03459"/>
    </source>
</evidence>
<evidence type="ECO:0000256" key="7">
    <source>
        <dbReference type="ARBA" id="ARBA00043987"/>
    </source>
</evidence>
<dbReference type="GO" id="GO:0016757">
    <property type="term" value="F:glycosyltransferase activity"/>
    <property type="evidence" value="ECO:0007669"/>
    <property type="project" value="UniProtKB-KW"/>
</dbReference>
<dbReference type="EMBL" id="BA000035">
    <property type="protein sequence ID" value="BAC18878.1"/>
    <property type="molecule type" value="Genomic_DNA"/>
</dbReference>
<keyword evidence="3" id="KW-0808">Transferase</keyword>
<dbReference type="AlphaFoldDB" id="Q8FNS5"/>
<dbReference type="NCBIfam" id="NF038066">
    <property type="entry name" value="MptB"/>
    <property type="match status" value="1"/>
</dbReference>
<feature type="transmembrane region" description="Helical" evidence="9">
    <location>
        <begin position="187"/>
        <end position="207"/>
    </location>
</feature>
<evidence type="ECO:0000256" key="5">
    <source>
        <dbReference type="ARBA" id="ARBA00022989"/>
    </source>
</evidence>
<feature type="transmembrane region" description="Helical" evidence="9">
    <location>
        <begin position="254"/>
        <end position="281"/>
    </location>
</feature>
<feature type="transmembrane region" description="Helical" evidence="9">
    <location>
        <begin position="484"/>
        <end position="505"/>
    </location>
</feature>
<dbReference type="InterPro" id="IPR049829">
    <property type="entry name" value="MptA/B-like"/>
</dbReference>
<dbReference type="InterPro" id="IPR017822">
    <property type="entry name" value="MptA-like"/>
</dbReference>
<dbReference type="KEGG" id="cef:CE2068"/>
<evidence type="ECO:0000313" key="10">
    <source>
        <dbReference type="EMBL" id="BAC18878.1"/>
    </source>
</evidence>
<evidence type="ECO:0000256" key="2">
    <source>
        <dbReference type="ARBA" id="ARBA00022676"/>
    </source>
</evidence>
<keyword evidence="2" id="KW-0328">Glycosyltransferase</keyword>
<dbReference type="NCBIfam" id="TIGR03459">
    <property type="entry name" value="crt_membr"/>
    <property type="match status" value="1"/>
</dbReference>
<evidence type="ECO:0000313" key="11">
    <source>
        <dbReference type="Proteomes" id="UP000001409"/>
    </source>
</evidence>
<dbReference type="GO" id="GO:0016020">
    <property type="term" value="C:membrane"/>
    <property type="evidence" value="ECO:0007669"/>
    <property type="project" value="UniProtKB-SubCell"/>
</dbReference>
<accession>Q8FNS5</accession>
<keyword evidence="4 9" id="KW-0812">Transmembrane</keyword>
<evidence type="ECO:0000256" key="1">
    <source>
        <dbReference type="ARBA" id="ARBA00004141"/>
    </source>
</evidence>
<evidence type="ECO:0000256" key="6">
    <source>
        <dbReference type="ARBA" id="ARBA00023136"/>
    </source>
</evidence>
<dbReference type="OrthoDB" id="5242303at2"/>
<accession>C8NQ28</accession>
<dbReference type="Proteomes" id="UP000001409">
    <property type="component" value="Chromosome"/>
</dbReference>
<sequence>MTTSKLTRRLTNPVVLGAIAAVALTLGSYGGGAIRYRGGILEALGLGFFSYGHGQGISNTVLFVGTVLLIVSWVVLGRVLFLGRIDVDKRTALVKRTLYVTVGPLLLAAPMMSRDVYSYLMQGAMLRDGFDPYTEGAAVNPGPMLLEVSHDWRNTTTPYGPLHLWIGEMVTTIVGDNVTAGVFAYKILSTAGFVAIAWAVAAIAGHFGADRAVALWLGVANPVMIIHMIGGMHNESMMVGMVSVGLLLALKRRFVLGVALIAVAVSLKATAAIALPFVVWIGMHQLAGVLAHRHTSLTGPTSPAATEASSEASSPTPGQQLLAFFATGAVGVFITGVVVSTITWASGASWGWISEISGNSKVINPLAFPSLIAGLVSMVAGVFTDDFNYNAVVGVLRTISMVIMLIGLVVCWWLFRQNARRAVMGTTAAYAVAFVFNSVTLPWYYASLISLLGTFRPPLWLIRLSAGASVFVAIMFTGSGNHQLFNIPMVITGLVLGWLAVLVIFEEKPLRAAAPDPVDSR</sequence>
<dbReference type="STRING" id="196164.gene:10742496"/>
<dbReference type="RefSeq" id="WP_006768069.1">
    <property type="nucleotide sequence ID" value="NC_004369.1"/>
</dbReference>
<feature type="transmembrane region" description="Helical" evidence="9">
    <location>
        <begin position="427"/>
        <end position="446"/>
    </location>
</feature>
<keyword evidence="6 9" id="KW-0472">Membrane</keyword>
<dbReference type="HOGENOM" id="CLU_023913_1_0_11"/>
<keyword evidence="5 9" id="KW-1133">Transmembrane helix</keyword>
<comment type="similarity">
    <text evidence="7">Belongs to the MptA/B family.</text>
</comment>
<evidence type="ECO:0000256" key="3">
    <source>
        <dbReference type="ARBA" id="ARBA00022679"/>
    </source>
</evidence>
<feature type="transmembrane region" description="Helical" evidence="9">
    <location>
        <begin position="57"/>
        <end position="81"/>
    </location>
</feature>
<keyword evidence="11" id="KW-1185">Reference proteome</keyword>
<evidence type="ECO:0000256" key="4">
    <source>
        <dbReference type="ARBA" id="ARBA00022692"/>
    </source>
</evidence>